<reference evidence="2 3" key="1">
    <citation type="submission" date="2024-12" db="EMBL/GenBank/DDBJ databases">
        <authorList>
            <person name="Hu S."/>
        </authorList>
    </citation>
    <scope>NUCLEOTIDE SEQUENCE [LARGE SCALE GENOMIC DNA]</scope>
    <source>
        <strain evidence="2 3">P-25</strain>
    </source>
</reference>
<accession>A0ABW9JMW8</accession>
<comment type="caution">
    <text evidence="2">The sequence shown here is derived from an EMBL/GenBank/DDBJ whole genome shotgun (WGS) entry which is preliminary data.</text>
</comment>
<feature type="transmembrane region" description="Helical" evidence="1">
    <location>
        <begin position="104"/>
        <end position="127"/>
    </location>
</feature>
<evidence type="ECO:0000313" key="3">
    <source>
        <dbReference type="Proteomes" id="UP001517367"/>
    </source>
</evidence>
<feature type="transmembrane region" description="Helical" evidence="1">
    <location>
        <begin position="65"/>
        <end position="84"/>
    </location>
</feature>
<dbReference type="RefSeq" id="WP_138731353.1">
    <property type="nucleotide sequence ID" value="NZ_SRMP02000038.1"/>
</dbReference>
<keyword evidence="1" id="KW-1133">Transmembrane helix</keyword>
<protein>
    <recommendedName>
        <fullName evidence="4">DUF4234 domain-containing protein</fullName>
    </recommendedName>
</protein>
<keyword evidence="1" id="KW-0472">Membrane</keyword>
<evidence type="ECO:0000313" key="2">
    <source>
        <dbReference type="EMBL" id="MFN0293021.1"/>
    </source>
</evidence>
<dbReference type="Proteomes" id="UP001517367">
    <property type="component" value="Unassembled WGS sequence"/>
</dbReference>
<organism evidence="2 3">
    <name type="scientific">Pedobacter helvus</name>
    <dbReference type="NCBI Taxonomy" id="2563444"/>
    <lineage>
        <taxon>Bacteria</taxon>
        <taxon>Pseudomonadati</taxon>
        <taxon>Bacteroidota</taxon>
        <taxon>Sphingobacteriia</taxon>
        <taxon>Sphingobacteriales</taxon>
        <taxon>Sphingobacteriaceae</taxon>
        <taxon>Pedobacter</taxon>
    </lineage>
</organism>
<name>A0ABW9JMW8_9SPHI</name>
<keyword evidence="1" id="KW-0812">Transmembrane</keyword>
<keyword evidence="3" id="KW-1185">Reference proteome</keyword>
<dbReference type="EMBL" id="SRMP02000038">
    <property type="protein sequence ID" value="MFN0293021.1"/>
    <property type="molecule type" value="Genomic_DNA"/>
</dbReference>
<evidence type="ECO:0000256" key="1">
    <source>
        <dbReference type="SAM" id="Phobius"/>
    </source>
</evidence>
<evidence type="ECO:0008006" key="4">
    <source>
        <dbReference type="Google" id="ProtNLM"/>
    </source>
</evidence>
<sequence>MIKAYYYLFYRIYRFWENVSDPKFWSDWKAGIVIIVLELFLLASIFIYYKIFFNRYVHLSESNRDIIIPLLLVVIPNYFAFVHTDRWKDYVKEFDALPKKDNKIGGWIVFGFILLVIANLIFSIYLMSKVDWSQYR</sequence>
<proteinExistence type="predicted"/>
<feature type="transmembrane region" description="Helical" evidence="1">
    <location>
        <begin position="30"/>
        <end position="53"/>
    </location>
</feature>
<gene>
    <name evidence="2" type="ORF">E5L68_016610</name>
</gene>